<comment type="caution">
    <text evidence="3">The sequence shown here is derived from an EMBL/GenBank/DDBJ whole genome shotgun (WGS) entry which is preliminary data.</text>
</comment>
<feature type="transmembrane region" description="Helical" evidence="1">
    <location>
        <begin position="7"/>
        <end position="26"/>
    </location>
</feature>
<keyword evidence="1" id="KW-0812">Transmembrane</keyword>
<dbReference type="AlphaFoldDB" id="A0A316DKB2"/>
<dbReference type="EMBL" id="QGGP01000006">
    <property type="protein sequence ID" value="PWK17942.1"/>
    <property type="molecule type" value="Genomic_DNA"/>
</dbReference>
<keyword evidence="4" id="KW-1185">Reference proteome</keyword>
<feature type="transmembrane region" description="Helical" evidence="1">
    <location>
        <begin position="92"/>
        <end position="108"/>
    </location>
</feature>
<accession>A0A316DKB2</accession>
<dbReference type="OrthoDB" id="9799090at2"/>
<keyword evidence="1" id="KW-1133">Transmembrane helix</keyword>
<keyword evidence="1" id="KW-0472">Membrane</keyword>
<gene>
    <name evidence="3" type="ORF">LX78_02341</name>
</gene>
<dbReference type="Pfam" id="PF07885">
    <property type="entry name" value="Ion_trans_2"/>
    <property type="match status" value="1"/>
</dbReference>
<reference evidence="3 4" key="1">
    <citation type="submission" date="2018-05" db="EMBL/GenBank/DDBJ databases">
        <title>Genomic Encyclopedia of Archaeal and Bacterial Type Strains, Phase II (KMG-II): from individual species to whole genera.</title>
        <authorList>
            <person name="Goeker M."/>
        </authorList>
    </citation>
    <scope>NUCLEOTIDE SEQUENCE [LARGE SCALE GENOMIC DNA]</scope>
    <source>
        <strain evidence="3 4">DSM 22637</strain>
    </source>
</reference>
<name>A0A316DKB2_9FLAO</name>
<feature type="transmembrane region" description="Helical" evidence="1">
    <location>
        <begin position="120"/>
        <end position="146"/>
    </location>
</feature>
<feature type="transmembrane region" description="Helical" evidence="1">
    <location>
        <begin position="62"/>
        <end position="80"/>
    </location>
</feature>
<evidence type="ECO:0000259" key="2">
    <source>
        <dbReference type="Pfam" id="PF07885"/>
    </source>
</evidence>
<sequence length="223" mass="25762">MNFERLYTYRFELFFFSLIAILFGSLLFPKVLFAEIISHILFLVNISSGYVIFSKRRKQSKISILLFFLALSVFLYRFVGNNTNTTIDYIKVSIYFIFYTLITFEIIRQVWQAKEVNKKVIFGLMSGYVSIGLLGFFVFFSIELAAPNSFNGLVEGATITNNIDSLIYYSYITLMTIGYGDITPISDIAQKATMFFAMMGQFYMVIVTAVVVEKYIRHSHLKE</sequence>
<feature type="transmembrane region" description="Helical" evidence="1">
    <location>
        <begin position="32"/>
        <end position="53"/>
    </location>
</feature>
<evidence type="ECO:0000256" key="1">
    <source>
        <dbReference type="SAM" id="Phobius"/>
    </source>
</evidence>
<dbReference type="InterPro" id="IPR013099">
    <property type="entry name" value="K_chnl_dom"/>
</dbReference>
<dbReference type="RefSeq" id="WP_109682828.1">
    <property type="nucleotide sequence ID" value="NZ_QGGP01000006.1"/>
</dbReference>
<dbReference type="Gene3D" id="1.10.287.70">
    <property type="match status" value="1"/>
</dbReference>
<dbReference type="Proteomes" id="UP000245430">
    <property type="component" value="Unassembled WGS sequence"/>
</dbReference>
<feature type="domain" description="Potassium channel" evidence="2">
    <location>
        <begin position="162"/>
        <end position="214"/>
    </location>
</feature>
<organism evidence="3 4">
    <name type="scientific">Xanthomarina spongicola</name>
    <dbReference type="NCBI Taxonomy" id="570520"/>
    <lineage>
        <taxon>Bacteria</taxon>
        <taxon>Pseudomonadati</taxon>
        <taxon>Bacteroidota</taxon>
        <taxon>Flavobacteriia</taxon>
        <taxon>Flavobacteriales</taxon>
        <taxon>Flavobacteriaceae</taxon>
        <taxon>Xanthomarina</taxon>
    </lineage>
</organism>
<protein>
    <submittedName>
        <fullName evidence="3">Ion channel</fullName>
    </submittedName>
</protein>
<evidence type="ECO:0000313" key="3">
    <source>
        <dbReference type="EMBL" id="PWK17942.1"/>
    </source>
</evidence>
<feature type="transmembrane region" description="Helical" evidence="1">
    <location>
        <begin position="194"/>
        <end position="212"/>
    </location>
</feature>
<proteinExistence type="predicted"/>
<dbReference type="SUPFAM" id="SSF81324">
    <property type="entry name" value="Voltage-gated potassium channels"/>
    <property type="match status" value="1"/>
</dbReference>
<evidence type="ECO:0000313" key="4">
    <source>
        <dbReference type="Proteomes" id="UP000245430"/>
    </source>
</evidence>